<dbReference type="SUPFAM" id="SSF64307">
    <property type="entry name" value="SirA-like"/>
    <property type="match status" value="1"/>
</dbReference>
<dbReference type="InterPro" id="IPR001455">
    <property type="entry name" value="TusA-like"/>
</dbReference>
<dbReference type="PANTHER" id="PTHR33279">
    <property type="entry name" value="SULFUR CARRIER PROTEIN YEDF-RELATED"/>
    <property type="match status" value="1"/>
</dbReference>
<dbReference type="EMBL" id="CAJA01000115">
    <property type="protein sequence ID" value="CCH72852.1"/>
    <property type="molecule type" value="Genomic_DNA"/>
</dbReference>
<proteinExistence type="inferred from homology"/>
<keyword evidence="5" id="KW-1185">Reference proteome</keyword>
<evidence type="ECO:0000313" key="5">
    <source>
        <dbReference type="Proteomes" id="UP000035763"/>
    </source>
</evidence>
<comment type="similarity">
    <text evidence="1">Belongs to the sulfur carrier protein TusA family.</text>
</comment>
<dbReference type="STRING" id="1193182.BN11_2010002"/>
<comment type="caution">
    <text evidence="4">The sequence shown here is derived from an EMBL/GenBank/DDBJ whole genome shotgun (WGS) entry which is preliminary data.</text>
</comment>
<gene>
    <name evidence="4" type="ORF">BN11_2010002</name>
</gene>
<organism evidence="4 5">
    <name type="scientific">Nostocoides australiense Ben110</name>
    <dbReference type="NCBI Taxonomy" id="1193182"/>
    <lineage>
        <taxon>Bacteria</taxon>
        <taxon>Bacillati</taxon>
        <taxon>Actinomycetota</taxon>
        <taxon>Actinomycetes</taxon>
        <taxon>Micrococcales</taxon>
        <taxon>Intrasporangiaceae</taxon>
        <taxon>Nostocoides</taxon>
    </lineage>
</organism>
<evidence type="ECO:0000259" key="3">
    <source>
        <dbReference type="Pfam" id="PF01206"/>
    </source>
</evidence>
<evidence type="ECO:0000256" key="2">
    <source>
        <dbReference type="SAM" id="MobiDB-lite"/>
    </source>
</evidence>
<dbReference type="CDD" id="cd00291">
    <property type="entry name" value="SirA_YedF_YeeD"/>
    <property type="match status" value="1"/>
</dbReference>
<reference evidence="4 5" key="1">
    <citation type="journal article" date="2013" name="ISME J.">
        <title>A metabolic model for members of the genus Tetrasphaera involved in enhanced biological phosphorus removal.</title>
        <authorList>
            <person name="Kristiansen R."/>
            <person name="Nguyen H.T.T."/>
            <person name="Saunders A.M."/>
            <person name="Nielsen J.L."/>
            <person name="Wimmer R."/>
            <person name="Le V.Q."/>
            <person name="McIlroy S.J."/>
            <person name="Petrovski S."/>
            <person name="Seviour R.J."/>
            <person name="Calteau A."/>
            <person name="Nielsen K.L."/>
            <person name="Nielsen P.H."/>
        </authorList>
    </citation>
    <scope>NUCLEOTIDE SEQUENCE [LARGE SCALE GENOMIC DNA]</scope>
    <source>
        <strain evidence="4 5">Ben110</strain>
    </source>
</reference>
<dbReference type="Pfam" id="PF01206">
    <property type="entry name" value="TusA"/>
    <property type="match status" value="1"/>
</dbReference>
<dbReference type="Proteomes" id="UP000035763">
    <property type="component" value="Unassembled WGS sequence"/>
</dbReference>
<dbReference type="AlphaFoldDB" id="W6JV45"/>
<protein>
    <submittedName>
        <fullName evidence="4">Predicted redox protein, regulator of disulfide bond formation</fullName>
    </submittedName>
</protein>
<dbReference type="PANTHER" id="PTHR33279:SF6">
    <property type="entry name" value="SULFUR CARRIER PROTEIN YEDF-RELATED"/>
    <property type="match status" value="1"/>
</dbReference>
<name>W6JV45_9MICO</name>
<feature type="region of interest" description="Disordered" evidence="2">
    <location>
        <begin position="1"/>
        <end position="20"/>
    </location>
</feature>
<evidence type="ECO:0000256" key="1">
    <source>
        <dbReference type="ARBA" id="ARBA00008984"/>
    </source>
</evidence>
<evidence type="ECO:0000313" key="4">
    <source>
        <dbReference type="EMBL" id="CCH72852.1"/>
    </source>
</evidence>
<dbReference type="Gene3D" id="3.30.110.40">
    <property type="entry name" value="TusA-like domain"/>
    <property type="match status" value="1"/>
</dbReference>
<dbReference type="RefSeq" id="WP_053084099.1">
    <property type="nucleotide sequence ID" value="NZ_HG764815.1"/>
</dbReference>
<feature type="domain" description="UPF0033" evidence="3">
    <location>
        <begin position="25"/>
        <end position="79"/>
    </location>
</feature>
<dbReference type="InterPro" id="IPR036868">
    <property type="entry name" value="TusA-like_sf"/>
</dbReference>
<dbReference type="OrthoDB" id="8636759at2"/>
<sequence length="93" mass="9707">MTEHSEPGPGDRGAGGLDDGDAVIVDARETRCPMPVIMAAKAAQDLPDGARLVVLATDPAAAADLPAWCRLRGHTLLDLHLGDEVRADIRLGT</sequence>
<accession>W6JV45</accession>